<protein>
    <recommendedName>
        <fullName evidence="5">Lipoprotein</fullName>
    </recommendedName>
</protein>
<feature type="chain" id="PRO_5047362149" description="Lipoprotein" evidence="2">
    <location>
        <begin position="21"/>
        <end position="257"/>
    </location>
</feature>
<gene>
    <name evidence="3" type="ORF">GCM10023235_41790</name>
</gene>
<reference evidence="4" key="1">
    <citation type="journal article" date="2019" name="Int. J. Syst. Evol. Microbiol.">
        <title>The Global Catalogue of Microorganisms (GCM) 10K type strain sequencing project: providing services to taxonomists for standard genome sequencing and annotation.</title>
        <authorList>
            <consortium name="The Broad Institute Genomics Platform"/>
            <consortium name="The Broad Institute Genome Sequencing Center for Infectious Disease"/>
            <person name="Wu L."/>
            <person name="Ma J."/>
        </authorList>
    </citation>
    <scope>NUCLEOTIDE SEQUENCE [LARGE SCALE GENOMIC DNA]</scope>
    <source>
        <strain evidence="4">JCM 13006</strain>
    </source>
</reference>
<comment type="caution">
    <text evidence="3">The sequence shown here is derived from an EMBL/GenBank/DDBJ whole genome shotgun (WGS) entry which is preliminary data.</text>
</comment>
<dbReference type="RefSeq" id="WP_345698371.1">
    <property type="nucleotide sequence ID" value="NZ_BAABIS010000001.1"/>
</dbReference>
<organism evidence="3 4">
    <name type="scientific">Kitasatospora terrestris</name>
    <dbReference type="NCBI Taxonomy" id="258051"/>
    <lineage>
        <taxon>Bacteria</taxon>
        <taxon>Bacillati</taxon>
        <taxon>Actinomycetota</taxon>
        <taxon>Actinomycetes</taxon>
        <taxon>Kitasatosporales</taxon>
        <taxon>Streptomycetaceae</taxon>
        <taxon>Kitasatospora</taxon>
    </lineage>
</organism>
<evidence type="ECO:0000313" key="4">
    <source>
        <dbReference type="Proteomes" id="UP001501752"/>
    </source>
</evidence>
<dbReference type="PROSITE" id="PS51257">
    <property type="entry name" value="PROKAR_LIPOPROTEIN"/>
    <property type="match status" value="1"/>
</dbReference>
<proteinExistence type="predicted"/>
<evidence type="ECO:0000313" key="3">
    <source>
        <dbReference type="EMBL" id="GAA4859574.1"/>
    </source>
</evidence>
<evidence type="ECO:0000256" key="1">
    <source>
        <dbReference type="SAM" id="MobiDB-lite"/>
    </source>
</evidence>
<keyword evidence="2" id="KW-0732">Signal</keyword>
<evidence type="ECO:0000256" key="2">
    <source>
        <dbReference type="SAM" id="SignalP"/>
    </source>
</evidence>
<dbReference type="Proteomes" id="UP001501752">
    <property type="component" value="Unassembled WGS sequence"/>
</dbReference>
<accession>A0ABP9DTF7</accession>
<name>A0ABP9DTF7_9ACTN</name>
<feature type="signal peptide" evidence="2">
    <location>
        <begin position="1"/>
        <end position="20"/>
    </location>
</feature>
<sequence length="257" mass="25455">MTFAPRRGGTRLLATALATAALLAGAVACTDARTGPGGSPNQASDVFGPKGYRGLGPGTTKDTALAGGALQSTPLSALSGCTLYGYHDGPAADPAVIAAEAAATTKVKDTGAAADKAQADAAAAGQPGAGASAREYADAAARSAQVAKLLSDSTAAIAEETTLLAARDKSFEAVGGAKFGTTGHLKQLIAPPKARTAEGIGTGSTVDDLKKAYPKAEAVEGGWSLPLDGTPGWELFFATDTAKVTAVSLFGTEEKCL</sequence>
<evidence type="ECO:0008006" key="5">
    <source>
        <dbReference type="Google" id="ProtNLM"/>
    </source>
</evidence>
<keyword evidence="4" id="KW-1185">Reference proteome</keyword>
<dbReference type="EMBL" id="BAABIS010000001">
    <property type="protein sequence ID" value="GAA4859574.1"/>
    <property type="molecule type" value="Genomic_DNA"/>
</dbReference>
<feature type="region of interest" description="Disordered" evidence="1">
    <location>
        <begin position="34"/>
        <end position="54"/>
    </location>
</feature>